<dbReference type="VEuPathDB" id="FungiDB:An02g02430"/>
<evidence type="ECO:0000313" key="2">
    <source>
        <dbReference type="RefSeq" id="XP_059599912.1"/>
    </source>
</evidence>
<gene>
    <name evidence="2" type="ORF">An02g02430</name>
</gene>
<accession>A0AAJ8BMJ6</accession>
<feature type="region of interest" description="Disordered" evidence="1">
    <location>
        <begin position="68"/>
        <end position="106"/>
    </location>
</feature>
<evidence type="ECO:0000256" key="1">
    <source>
        <dbReference type="SAM" id="MobiDB-lite"/>
    </source>
</evidence>
<name>A0AAJ8BMJ6_ASPNG</name>
<reference evidence="2" key="2">
    <citation type="submission" date="2025-08" db="UniProtKB">
        <authorList>
            <consortium name="RefSeq"/>
        </authorList>
    </citation>
    <scope>IDENTIFICATION</scope>
</reference>
<dbReference type="AlphaFoldDB" id="A0AAJ8BMJ6"/>
<dbReference type="KEGG" id="ang:An02g02430"/>
<dbReference type="RefSeq" id="XP_059599912.1">
    <property type="nucleotide sequence ID" value="XM_059746128.1"/>
</dbReference>
<dbReference type="GeneID" id="84590250"/>
<proteinExistence type="predicted"/>
<sequence>MDHCSPPDVAGWAEYVSKGLDSTRMGIAYVLLPFQLLHEHMVLKAGIPSSWNQMESWTQNIIAFKSAGSGRSQGVNSELQGLGRAGSRYRRPGFNQGGGLAPESDQ</sequence>
<feature type="compositionally biased region" description="Polar residues" evidence="1">
    <location>
        <begin position="69"/>
        <end position="79"/>
    </location>
</feature>
<organism evidence="2">
    <name type="scientific">Aspergillus niger</name>
    <dbReference type="NCBI Taxonomy" id="5061"/>
    <lineage>
        <taxon>Eukaryota</taxon>
        <taxon>Fungi</taxon>
        <taxon>Dikarya</taxon>
        <taxon>Ascomycota</taxon>
        <taxon>Pezizomycotina</taxon>
        <taxon>Eurotiomycetes</taxon>
        <taxon>Eurotiomycetidae</taxon>
        <taxon>Eurotiales</taxon>
        <taxon>Aspergillaceae</taxon>
        <taxon>Aspergillus</taxon>
        <taxon>Aspergillus subgen. Circumdati</taxon>
    </lineage>
</organism>
<reference evidence="2" key="1">
    <citation type="submission" date="2025-02" db="EMBL/GenBank/DDBJ databases">
        <authorList>
            <consortium name="NCBI Genome Project"/>
        </authorList>
    </citation>
    <scope>NUCLEOTIDE SEQUENCE</scope>
</reference>
<protein>
    <submittedName>
        <fullName evidence="2">Uncharacterized protein</fullName>
    </submittedName>
</protein>